<dbReference type="Proteomes" id="UP001597110">
    <property type="component" value="Unassembled WGS sequence"/>
</dbReference>
<dbReference type="Gene3D" id="2.40.420.20">
    <property type="match status" value="1"/>
</dbReference>
<evidence type="ECO:0000313" key="5">
    <source>
        <dbReference type="Proteomes" id="UP001597110"/>
    </source>
</evidence>
<feature type="coiled-coil region" evidence="1">
    <location>
        <begin position="154"/>
        <end position="181"/>
    </location>
</feature>
<evidence type="ECO:0000256" key="2">
    <source>
        <dbReference type="SAM" id="Phobius"/>
    </source>
</evidence>
<evidence type="ECO:0000256" key="1">
    <source>
        <dbReference type="SAM" id="Coils"/>
    </source>
</evidence>
<dbReference type="Gene3D" id="2.40.30.170">
    <property type="match status" value="1"/>
</dbReference>
<name>A0ABW2YB02_9GAMM</name>
<keyword evidence="5" id="KW-1185">Reference proteome</keyword>
<organism evidence="4 5">
    <name type="scientific">Lysobacter brunescens</name>
    <dbReference type="NCBI Taxonomy" id="262323"/>
    <lineage>
        <taxon>Bacteria</taxon>
        <taxon>Pseudomonadati</taxon>
        <taxon>Pseudomonadota</taxon>
        <taxon>Gammaproteobacteria</taxon>
        <taxon>Lysobacterales</taxon>
        <taxon>Lysobacteraceae</taxon>
        <taxon>Lysobacter</taxon>
    </lineage>
</organism>
<keyword evidence="2" id="KW-0812">Transmembrane</keyword>
<proteinExistence type="predicted"/>
<dbReference type="Pfam" id="PF25989">
    <property type="entry name" value="YknX_C"/>
    <property type="match status" value="1"/>
</dbReference>
<reference evidence="5" key="1">
    <citation type="journal article" date="2019" name="Int. J. Syst. Evol. Microbiol.">
        <title>The Global Catalogue of Microorganisms (GCM) 10K type strain sequencing project: providing services to taxonomists for standard genome sequencing and annotation.</title>
        <authorList>
            <consortium name="The Broad Institute Genomics Platform"/>
            <consortium name="The Broad Institute Genome Sequencing Center for Infectious Disease"/>
            <person name="Wu L."/>
            <person name="Ma J."/>
        </authorList>
    </citation>
    <scope>NUCLEOTIDE SEQUENCE [LARGE SCALE GENOMIC DNA]</scope>
    <source>
        <strain evidence="5">CCUG 55585</strain>
    </source>
</reference>
<dbReference type="PANTHER" id="PTHR30469:SF15">
    <property type="entry name" value="HLYD FAMILY OF SECRETION PROTEINS"/>
    <property type="match status" value="1"/>
</dbReference>
<keyword evidence="1" id="KW-0175">Coiled coil</keyword>
<dbReference type="EMBL" id="JBHTIF010000001">
    <property type="protein sequence ID" value="MFD0724806.1"/>
    <property type="molecule type" value="Genomic_DNA"/>
</dbReference>
<comment type="caution">
    <text evidence="4">The sequence shown here is derived from an EMBL/GenBank/DDBJ whole genome shotgun (WGS) entry which is preliminary data.</text>
</comment>
<dbReference type="Gene3D" id="1.10.287.470">
    <property type="entry name" value="Helix hairpin bin"/>
    <property type="match status" value="1"/>
</dbReference>
<sequence length="410" mass="43850">MRITRRGWGWGIGLGAVALGLLAWAFAPRPLPVEIATATTGRFEASIDEEARTRVRDRYVVSAPLSGRLARIALREGDAVAAGDVVATLTPALSPMLDARTEAELRARVEAADALVARAGERIDRARVSVAQARNTLRRDEALARDRFVSANQVENDRLALRAAERELEGAEQDQHVAGHEFEQARAALSAARNPEGGSDRAFALRAPVSGRVLRVAQASEGMVALGTPLLDIGDLADMEVVAELLTTDALKTPPGTPVRIERWGGEGTLAGRVRRIEPAAFTKISALGVEEQRVRVLIDLLDPPARRGALGDGYRVGVRAIVQARDGVLVVPVGAVFPHPGDTGDGPARMAVFALRDGRARLVPVDLGGRNGREAWIVKGLARGDRVIVYPGDDVVDGLRVRPRDAADR</sequence>
<accession>A0ABW2YB02</accession>
<protein>
    <submittedName>
        <fullName evidence="4">Efflux RND transporter periplasmic adaptor subunit</fullName>
    </submittedName>
</protein>
<dbReference type="RefSeq" id="WP_386822447.1">
    <property type="nucleotide sequence ID" value="NZ_JBHTIF010000001.1"/>
</dbReference>
<gene>
    <name evidence="4" type="ORF">ACFQ0E_04255</name>
</gene>
<evidence type="ECO:0000259" key="3">
    <source>
        <dbReference type="Pfam" id="PF25989"/>
    </source>
</evidence>
<dbReference type="PANTHER" id="PTHR30469">
    <property type="entry name" value="MULTIDRUG RESISTANCE PROTEIN MDTA"/>
    <property type="match status" value="1"/>
</dbReference>
<dbReference type="InterPro" id="IPR058637">
    <property type="entry name" value="YknX-like_C"/>
</dbReference>
<keyword evidence="2" id="KW-0472">Membrane</keyword>
<keyword evidence="2" id="KW-1133">Transmembrane helix</keyword>
<feature type="domain" description="YknX-like C-terminal permuted SH3-like" evidence="3">
    <location>
        <begin position="350"/>
        <end position="403"/>
    </location>
</feature>
<evidence type="ECO:0000313" key="4">
    <source>
        <dbReference type="EMBL" id="MFD0724806.1"/>
    </source>
</evidence>
<feature type="transmembrane region" description="Helical" evidence="2">
    <location>
        <begin position="7"/>
        <end position="27"/>
    </location>
</feature>
<dbReference type="Gene3D" id="2.40.50.100">
    <property type="match status" value="1"/>
</dbReference>